<proteinExistence type="predicted"/>
<evidence type="ECO:0008006" key="2">
    <source>
        <dbReference type="Google" id="ProtNLM"/>
    </source>
</evidence>
<reference evidence="1" key="1">
    <citation type="submission" date="2022-10" db="EMBL/GenBank/DDBJ databases">
        <authorList>
            <person name="Meaden S."/>
        </authorList>
    </citation>
    <scope>NUCLEOTIDE SEQUENCE</scope>
</reference>
<name>A0A9N6ZGD8_9VIRU</name>
<evidence type="ECO:0000313" key="1">
    <source>
        <dbReference type="EMBL" id="CAI3971066.1"/>
    </source>
</evidence>
<protein>
    <recommendedName>
        <fullName evidence="2">DNA primase</fullName>
    </recommendedName>
</protein>
<sequence>MTMSNEIDSINRISYGLQLFEWVSNGKAIFRCPLCGDSKKDHTKRRGAFYTMGGPWMFSCFNCDNEGKGTTTYRNFLQRYDPAEYEYFRLGRLRSDLQSSLNMKKSSDSEKKIDSDTKSSFNELFDSSIFSNLMRLDQLHPEHEAREYVRGRRIPKHAFERLYYAHDFAQWAIGANPNLMEKDKRSGEGIIIPLVNGEGVEFGYQCRFLKGKFRYMTHMLNTSDVKCFGLNWLQPDGDINVTEGVFDSFYFKNSIASLDGSLHNTCDKLVEKYGIEKSRFVLWFDFEPGNRDVAKAKSMAIEAGYRVAFVRKLDAPYKDVNKIIEMADDPIKALKSLKDNAIIEVGSRARIAAMSPNVF</sequence>
<gene>
    <name evidence="1" type="ORF">ORM20_00012</name>
</gene>
<dbReference type="EMBL" id="OX359470">
    <property type="protein sequence ID" value="CAI3971066.1"/>
    <property type="molecule type" value="Genomic_DNA"/>
</dbReference>
<accession>A0A9N6ZGD8</accession>
<organism evidence="1">
    <name type="scientific">Ochrobactrum phage ORM_20</name>
    <dbReference type="NCBI Taxonomy" id="2985243"/>
    <lineage>
        <taxon>Viruses</taxon>
    </lineage>
</organism>